<evidence type="ECO:0000313" key="6">
    <source>
        <dbReference type="EMBL" id="SEL79551.1"/>
    </source>
</evidence>
<protein>
    <submittedName>
        <fullName evidence="6">Transcriptional regulator, LysR family</fullName>
    </submittedName>
</protein>
<dbReference type="InterPro" id="IPR000847">
    <property type="entry name" value="LysR_HTH_N"/>
</dbReference>
<evidence type="ECO:0000256" key="4">
    <source>
        <dbReference type="ARBA" id="ARBA00023163"/>
    </source>
</evidence>
<feature type="domain" description="HTH lysR-type" evidence="5">
    <location>
        <begin position="1"/>
        <end position="58"/>
    </location>
</feature>
<dbReference type="Proteomes" id="UP000199664">
    <property type="component" value="Unassembled WGS sequence"/>
</dbReference>
<dbReference type="InterPro" id="IPR005119">
    <property type="entry name" value="LysR_subst-bd"/>
</dbReference>
<dbReference type="InterPro" id="IPR036388">
    <property type="entry name" value="WH-like_DNA-bd_sf"/>
</dbReference>
<keyword evidence="3" id="KW-0238">DNA-binding</keyword>
<dbReference type="PANTHER" id="PTHR30346:SF28">
    <property type="entry name" value="HTH-TYPE TRANSCRIPTIONAL REGULATOR CYNR"/>
    <property type="match status" value="1"/>
</dbReference>
<dbReference type="PANTHER" id="PTHR30346">
    <property type="entry name" value="TRANSCRIPTIONAL DUAL REGULATOR HCAR-RELATED"/>
    <property type="match status" value="1"/>
</dbReference>
<dbReference type="Pfam" id="PF03466">
    <property type="entry name" value="LysR_substrate"/>
    <property type="match status" value="1"/>
</dbReference>
<dbReference type="OrthoDB" id="8479357at2"/>
<dbReference type="EMBL" id="FOAN01000005">
    <property type="protein sequence ID" value="SEL79551.1"/>
    <property type="molecule type" value="Genomic_DNA"/>
</dbReference>
<accession>A0A1H7T3X5</accession>
<evidence type="ECO:0000256" key="2">
    <source>
        <dbReference type="ARBA" id="ARBA00023015"/>
    </source>
</evidence>
<dbReference type="InterPro" id="IPR036390">
    <property type="entry name" value="WH_DNA-bd_sf"/>
</dbReference>
<proteinExistence type="inferred from homology"/>
<dbReference type="GO" id="GO:0003700">
    <property type="term" value="F:DNA-binding transcription factor activity"/>
    <property type="evidence" value="ECO:0007669"/>
    <property type="project" value="InterPro"/>
</dbReference>
<dbReference type="STRING" id="1036779.SAMN04515666_105345"/>
<keyword evidence="2" id="KW-0805">Transcription regulation</keyword>
<evidence type="ECO:0000313" key="7">
    <source>
        <dbReference type="Proteomes" id="UP000199664"/>
    </source>
</evidence>
<sequence>MDLRALRYFRTVAECGSFSRASEMLRISQPAVSRTIRELEGELGKELLERGRDGARLTEAGRILFEHSAQLLRQVEQAASDVRRGATALTGRLTIGMPPGVGHLLAPPLLARFSAAHEQVEIKLVGGFSSQLRDLLARRQLDLAFAHDPLPQRGLKVTPLLREEVFVVGLHGSLGDGTGGLPSAEIVKLPLILPSRPNASRRLLDAWAAREGLWIDARYEVDDHVITSGLVRRGLGVSLMTRATLAAGMLAGAVDIRPIAPRAYWPLALVELDLPSPSTIAAEFARIALGIVREMTEQGGWPGAIGPE</sequence>
<dbReference type="PRINTS" id="PR00039">
    <property type="entry name" value="HTHLYSR"/>
</dbReference>
<reference evidence="7" key="1">
    <citation type="submission" date="2016-10" db="EMBL/GenBank/DDBJ databases">
        <authorList>
            <person name="Varghese N."/>
            <person name="Submissions S."/>
        </authorList>
    </citation>
    <scope>NUCLEOTIDE SEQUENCE [LARGE SCALE GENOMIC DNA]</scope>
    <source>
        <strain evidence="7">LMG 26383,CCUG 61248,R- 45681</strain>
    </source>
</reference>
<name>A0A1H7T3X5_9HYPH</name>
<evidence type="ECO:0000259" key="5">
    <source>
        <dbReference type="PROSITE" id="PS50931"/>
    </source>
</evidence>
<dbReference type="GO" id="GO:0003677">
    <property type="term" value="F:DNA binding"/>
    <property type="evidence" value="ECO:0007669"/>
    <property type="project" value="UniProtKB-KW"/>
</dbReference>
<dbReference type="FunFam" id="1.10.10.10:FF:000001">
    <property type="entry name" value="LysR family transcriptional regulator"/>
    <property type="match status" value="1"/>
</dbReference>
<organism evidence="6 7">
    <name type="scientific">Bosea lupini</name>
    <dbReference type="NCBI Taxonomy" id="1036779"/>
    <lineage>
        <taxon>Bacteria</taxon>
        <taxon>Pseudomonadati</taxon>
        <taxon>Pseudomonadota</taxon>
        <taxon>Alphaproteobacteria</taxon>
        <taxon>Hyphomicrobiales</taxon>
        <taxon>Boseaceae</taxon>
        <taxon>Bosea</taxon>
    </lineage>
</organism>
<dbReference type="AlphaFoldDB" id="A0A1H7T3X5"/>
<dbReference type="SUPFAM" id="SSF46785">
    <property type="entry name" value="Winged helix' DNA-binding domain"/>
    <property type="match status" value="1"/>
</dbReference>
<dbReference type="Pfam" id="PF00126">
    <property type="entry name" value="HTH_1"/>
    <property type="match status" value="1"/>
</dbReference>
<dbReference type="Gene3D" id="3.40.190.290">
    <property type="match status" value="1"/>
</dbReference>
<dbReference type="GO" id="GO:0032993">
    <property type="term" value="C:protein-DNA complex"/>
    <property type="evidence" value="ECO:0007669"/>
    <property type="project" value="TreeGrafter"/>
</dbReference>
<gene>
    <name evidence="6" type="ORF">SAMN04515666_105345</name>
</gene>
<keyword evidence="7" id="KW-1185">Reference proteome</keyword>
<dbReference type="Gene3D" id="1.10.10.10">
    <property type="entry name" value="Winged helix-like DNA-binding domain superfamily/Winged helix DNA-binding domain"/>
    <property type="match status" value="1"/>
</dbReference>
<comment type="similarity">
    <text evidence="1">Belongs to the LysR transcriptional regulatory family.</text>
</comment>
<dbReference type="SUPFAM" id="SSF53850">
    <property type="entry name" value="Periplasmic binding protein-like II"/>
    <property type="match status" value="1"/>
</dbReference>
<dbReference type="RefSeq" id="WP_091836764.1">
    <property type="nucleotide sequence ID" value="NZ_FOAN01000005.1"/>
</dbReference>
<evidence type="ECO:0000256" key="3">
    <source>
        <dbReference type="ARBA" id="ARBA00023125"/>
    </source>
</evidence>
<keyword evidence="4" id="KW-0804">Transcription</keyword>
<dbReference type="PROSITE" id="PS50931">
    <property type="entry name" value="HTH_LYSR"/>
    <property type="match status" value="1"/>
</dbReference>
<evidence type="ECO:0000256" key="1">
    <source>
        <dbReference type="ARBA" id="ARBA00009437"/>
    </source>
</evidence>